<keyword evidence="1" id="KW-0812">Transmembrane</keyword>
<name>A0A9X2EP90_9GAMM</name>
<evidence type="ECO:0000256" key="1">
    <source>
        <dbReference type="SAM" id="Phobius"/>
    </source>
</evidence>
<keyword evidence="1" id="KW-1133">Transmembrane helix</keyword>
<keyword evidence="1" id="KW-0472">Membrane</keyword>
<reference evidence="2" key="1">
    <citation type="journal article" date="2022" name="Arch. Microbiol.">
        <title>Microbulbifer okhotskensis sp. nov., isolated from a deep bottom sediment of the Okhotsk Sea.</title>
        <authorList>
            <person name="Romanenko L."/>
            <person name="Kurilenko V."/>
            <person name="Otstavnykh N."/>
            <person name="Velansky P."/>
            <person name="Isaeva M."/>
            <person name="Mikhailov V."/>
        </authorList>
    </citation>
    <scope>NUCLEOTIDE SEQUENCE</scope>
    <source>
        <strain evidence="2">OS29</strain>
    </source>
</reference>
<organism evidence="2 3">
    <name type="scientific">Microbulbifer okhotskensis</name>
    <dbReference type="NCBI Taxonomy" id="2926617"/>
    <lineage>
        <taxon>Bacteria</taxon>
        <taxon>Pseudomonadati</taxon>
        <taxon>Pseudomonadota</taxon>
        <taxon>Gammaproteobacteria</taxon>
        <taxon>Cellvibrionales</taxon>
        <taxon>Microbulbiferaceae</taxon>
        <taxon>Microbulbifer</taxon>
    </lineage>
</organism>
<dbReference type="RefSeq" id="WP_252469188.1">
    <property type="nucleotide sequence ID" value="NZ_JALBWM010000058.1"/>
</dbReference>
<comment type="caution">
    <text evidence="2">The sequence shown here is derived from an EMBL/GenBank/DDBJ whole genome shotgun (WGS) entry which is preliminary data.</text>
</comment>
<dbReference type="AlphaFoldDB" id="A0A9X2EP90"/>
<dbReference type="EMBL" id="JALBWM010000058">
    <property type="protein sequence ID" value="MCO1335321.1"/>
    <property type="molecule type" value="Genomic_DNA"/>
</dbReference>
<sequence>MKAIRLVEQAEQAVFPLICIFRDEIDIFPAFLDHYRSIGVTCFHFVDTGSNDESCNYLLKQNDVQLYSVDGGYPQANAGVDWVNRIAREYCQGKWTLVVDADEFLVLPKTDNKISLTHTTHLLKNELAFALYTPLIDFFSDDLTAPPVAVNNLAELIATTPHYVPYSNFKAKGIRAFPFFEIRSNARSKISGVSNYFVKSYKIPLVYWRPDFQYIRSTHACTPVPLSDRCGHLFHFKFRAGFKQRLEKELKNPDRMNSDVYRISKAIVTNQKSIPVHTSDLRTTGGFQGSDWLSQDTFAGDWKNENHSKAYYFELLNHQKIPSESYLADNLSRLTESFSWRLSRPLRGYLFSKGVLRHDHYPERLQQDHALVDQTIAIYESFWWLITGVVRLPVAIYRAILWHKLKGRRRLK</sequence>
<protein>
    <submittedName>
        <fullName evidence="2">Glycosyltransferase family 2 protein</fullName>
    </submittedName>
</protein>
<gene>
    <name evidence="2" type="ORF">MO867_13365</name>
</gene>
<proteinExistence type="predicted"/>
<evidence type="ECO:0000313" key="2">
    <source>
        <dbReference type="EMBL" id="MCO1335321.1"/>
    </source>
</evidence>
<dbReference type="Proteomes" id="UP001139028">
    <property type="component" value="Unassembled WGS sequence"/>
</dbReference>
<evidence type="ECO:0000313" key="3">
    <source>
        <dbReference type="Proteomes" id="UP001139028"/>
    </source>
</evidence>
<accession>A0A9X2EP90</accession>
<keyword evidence="3" id="KW-1185">Reference proteome</keyword>
<dbReference type="Pfam" id="PF13704">
    <property type="entry name" value="Glyco_tranf_2_4"/>
    <property type="match status" value="1"/>
</dbReference>
<feature type="transmembrane region" description="Helical" evidence="1">
    <location>
        <begin position="382"/>
        <end position="402"/>
    </location>
</feature>